<dbReference type="EMBL" id="BAAAUF010000052">
    <property type="protein sequence ID" value="GAA3063376.1"/>
    <property type="molecule type" value="Genomic_DNA"/>
</dbReference>
<evidence type="ECO:0000313" key="3">
    <source>
        <dbReference type="Proteomes" id="UP001501532"/>
    </source>
</evidence>
<dbReference type="Proteomes" id="UP001501532">
    <property type="component" value="Unassembled WGS sequence"/>
</dbReference>
<proteinExistence type="predicted"/>
<comment type="caution">
    <text evidence="2">The sequence shown here is derived from an EMBL/GenBank/DDBJ whole genome shotgun (WGS) entry which is preliminary data.</text>
</comment>
<sequence>MTGPDNAAWSYGYDLRGRKTTSTDPDKGTVTTTYNDADQPVTTTTTLQQVTRTLITHYDELGRKTGTWDSVNDVRRSLRKRSLPTSDPYASGVTVAGTSRMCPGRTETANGHGCHGGVHRQPPTLRCLEQSGRAR</sequence>
<keyword evidence="3" id="KW-1185">Reference proteome</keyword>
<organism evidence="2 3">
    <name type="scientific">Streptomyces glomeratus</name>
    <dbReference type="NCBI Taxonomy" id="284452"/>
    <lineage>
        <taxon>Bacteria</taxon>
        <taxon>Bacillati</taxon>
        <taxon>Actinomycetota</taxon>
        <taxon>Actinomycetes</taxon>
        <taxon>Kitasatosporales</taxon>
        <taxon>Streptomycetaceae</taxon>
        <taxon>Streptomyces</taxon>
    </lineage>
</organism>
<feature type="region of interest" description="Disordered" evidence="1">
    <location>
        <begin position="82"/>
        <end position="104"/>
    </location>
</feature>
<dbReference type="NCBIfam" id="TIGR01643">
    <property type="entry name" value="YD_repeat_2x"/>
    <property type="match status" value="1"/>
</dbReference>
<feature type="region of interest" description="Disordered" evidence="1">
    <location>
        <begin position="1"/>
        <end position="37"/>
    </location>
</feature>
<name>A0ABP6LWS8_9ACTN</name>
<accession>A0ABP6LWS8</accession>
<reference evidence="3" key="1">
    <citation type="journal article" date="2019" name="Int. J. Syst. Evol. Microbiol.">
        <title>The Global Catalogue of Microorganisms (GCM) 10K type strain sequencing project: providing services to taxonomists for standard genome sequencing and annotation.</title>
        <authorList>
            <consortium name="The Broad Institute Genomics Platform"/>
            <consortium name="The Broad Institute Genome Sequencing Center for Infectious Disease"/>
            <person name="Wu L."/>
            <person name="Ma J."/>
        </authorList>
    </citation>
    <scope>NUCLEOTIDE SEQUENCE [LARGE SCALE GENOMIC DNA]</scope>
    <source>
        <strain evidence="3">JCM 9091</strain>
    </source>
</reference>
<evidence type="ECO:0000256" key="1">
    <source>
        <dbReference type="SAM" id="MobiDB-lite"/>
    </source>
</evidence>
<gene>
    <name evidence="2" type="ORF">GCM10010448_53340</name>
</gene>
<dbReference type="InterPro" id="IPR006530">
    <property type="entry name" value="YD"/>
</dbReference>
<dbReference type="RefSeq" id="WP_425577899.1">
    <property type="nucleotide sequence ID" value="NZ_BAAAUF010000052.1"/>
</dbReference>
<evidence type="ECO:0000313" key="2">
    <source>
        <dbReference type="EMBL" id="GAA3063376.1"/>
    </source>
</evidence>
<dbReference type="Gene3D" id="2.180.10.10">
    <property type="entry name" value="RHS repeat-associated core"/>
    <property type="match status" value="1"/>
</dbReference>
<protein>
    <submittedName>
        <fullName evidence="2">Uncharacterized protein</fullName>
    </submittedName>
</protein>